<evidence type="ECO:0000256" key="4">
    <source>
        <dbReference type="SAM" id="SignalP"/>
    </source>
</evidence>
<dbReference type="GO" id="GO:0004857">
    <property type="term" value="F:enzyme inhibitor activity"/>
    <property type="evidence" value="ECO:0007669"/>
    <property type="project" value="InterPro"/>
</dbReference>
<name>A0A0D9WX71_9ORYZ</name>
<evidence type="ECO:0000259" key="5">
    <source>
        <dbReference type="SMART" id="SM00856"/>
    </source>
</evidence>
<organism evidence="6 7">
    <name type="scientific">Leersia perrieri</name>
    <dbReference type="NCBI Taxonomy" id="77586"/>
    <lineage>
        <taxon>Eukaryota</taxon>
        <taxon>Viridiplantae</taxon>
        <taxon>Streptophyta</taxon>
        <taxon>Embryophyta</taxon>
        <taxon>Tracheophyta</taxon>
        <taxon>Spermatophyta</taxon>
        <taxon>Magnoliopsida</taxon>
        <taxon>Liliopsida</taxon>
        <taxon>Poales</taxon>
        <taxon>Poaceae</taxon>
        <taxon>BOP clade</taxon>
        <taxon>Oryzoideae</taxon>
        <taxon>Oryzeae</taxon>
        <taxon>Oryzinae</taxon>
        <taxon>Leersia</taxon>
    </lineage>
</organism>
<keyword evidence="2" id="KW-1015">Disulfide bond</keyword>
<evidence type="ECO:0000256" key="2">
    <source>
        <dbReference type="ARBA" id="ARBA00023157"/>
    </source>
</evidence>
<proteinExistence type="inferred from homology"/>
<reference evidence="6 7" key="1">
    <citation type="submission" date="2012-08" db="EMBL/GenBank/DDBJ databases">
        <title>Oryza genome evolution.</title>
        <authorList>
            <person name="Wing R.A."/>
        </authorList>
    </citation>
    <scope>NUCLEOTIDE SEQUENCE</scope>
</reference>
<dbReference type="PANTHER" id="PTHR35357:SF24">
    <property type="entry name" value="OS04G0587200 PROTEIN"/>
    <property type="match status" value="1"/>
</dbReference>
<dbReference type="Proteomes" id="UP000032180">
    <property type="component" value="Chromosome 7"/>
</dbReference>
<dbReference type="SMART" id="SM00856">
    <property type="entry name" value="PMEI"/>
    <property type="match status" value="1"/>
</dbReference>
<keyword evidence="1 4" id="KW-0732">Signal</keyword>
<dbReference type="SUPFAM" id="SSF101148">
    <property type="entry name" value="Plant invertase/pectin methylesterase inhibitor"/>
    <property type="match status" value="1"/>
</dbReference>
<dbReference type="InterPro" id="IPR035513">
    <property type="entry name" value="Invertase/methylesterase_inhib"/>
</dbReference>
<evidence type="ECO:0000256" key="3">
    <source>
        <dbReference type="ARBA" id="ARBA00038471"/>
    </source>
</evidence>
<dbReference type="EnsemblPlants" id="LPERR07G07340.1">
    <property type="protein sequence ID" value="LPERR07G07340.1"/>
    <property type="gene ID" value="LPERR07G07340"/>
</dbReference>
<reference evidence="7" key="2">
    <citation type="submission" date="2013-12" db="EMBL/GenBank/DDBJ databases">
        <authorList>
            <person name="Yu Y."/>
            <person name="Lee S."/>
            <person name="de Baynast K."/>
            <person name="Wissotski M."/>
            <person name="Liu L."/>
            <person name="Talag J."/>
            <person name="Goicoechea J."/>
            <person name="Angelova A."/>
            <person name="Jetty R."/>
            <person name="Kudrna D."/>
            <person name="Golser W."/>
            <person name="Rivera L."/>
            <person name="Zhang J."/>
            <person name="Wing R."/>
        </authorList>
    </citation>
    <scope>NUCLEOTIDE SEQUENCE</scope>
</reference>
<evidence type="ECO:0000256" key="1">
    <source>
        <dbReference type="ARBA" id="ARBA00022729"/>
    </source>
</evidence>
<feature type="signal peptide" evidence="4">
    <location>
        <begin position="1"/>
        <end position="22"/>
    </location>
</feature>
<dbReference type="InterPro" id="IPR006501">
    <property type="entry name" value="Pectinesterase_inhib_dom"/>
</dbReference>
<evidence type="ECO:0000313" key="7">
    <source>
        <dbReference type="Proteomes" id="UP000032180"/>
    </source>
</evidence>
<feature type="domain" description="Pectinesterase inhibitor" evidence="5">
    <location>
        <begin position="34"/>
        <end position="194"/>
    </location>
</feature>
<keyword evidence="7" id="KW-1185">Reference proteome</keyword>
<dbReference type="HOGENOM" id="CLU_033761_8_0_1"/>
<comment type="similarity">
    <text evidence="3">Belongs to the PMEI family.</text>
</comment>
<dbReference type="NCBIfam" id="TIGR01614">
    <property type="entry name" value="PME_inhib"/>
    <property type="match status" value="1"/>
</dbReference>
<dbReference type="AlphaFoldDB" id="A0A0D9WX71"/>
<evidence type="ECO:0000313" key="6">
    <source>
        <dbReference type="EnsemblPlants" id="LPERR07G07340.1"/>
    </source>
</evidence>
<sequence>MVGLQPLSAVFFLLLVPHTAMAATTATTTPSSPSPSKLLHDKCEIYAAGDRASYDYCVRTLRSDSATATTNDERRLAVIAIRIARATALATRDKIARLRRGAETAEPARRDGLAACAAEYATTVRRLGGVARSVASYRGVSKRDLRMAEAMLGWVTGAPQRCIVACQRAGGKGWSPLDDADLQLNSIVGVAIDFLPMRSTPPSPGA</sequence>
<accession>A0A0D9WX71</accession>
<protein>
    <recommendedName>
        <fullName evidence="5">Pectinesterase inhibitor domain-containing protein</fullName>
    </recommendedName>
</protein>
<dbReference type="eggNOG" id="ENOG502R6ZG">
    <property type="taxonomic scope" value="Eukaryota"/>
</dbReference>
<dbReference type="Gramene" id="LPERR07G07340.1">
    <property type="protein sequence ID" value="LPERR07G07340.1"/>
    <property type="gene ID" value="LPERR07G07340"/>
</dbReference>
<reference evidence="6" key="3">
    <citation type="submission" date="2015-04" db="UniProtKB">
        <authorList>
            <consortium name="EnsemblPlants"/>
        </authorList>
    </citation>
    <scope>IDENTIFICATION</scope>
</reference>
<dbReference type="PANTHER" id="PTHR35357">
    <property type="entry name" value="OS02G0537100 PROTEIN"/>
    <property type="match status" value="1"/>
</dbReference>
<dbReference type="Pfam" id="PF04043">
    <property type="entry name" value="PMEI"/>
    <property type="match status" value="1"/>
</dbReference>
<feature type="chain" id="PRO_5002349678" description="Pectinesterase inhibitor domain-containing protein" evidence="4">
    <location>
        <begin position="23"/>
        <end position="206"/>
    </location>
</feature>
<dbReference type="Gene3D" id="1.20.140.40">
    <property type="entry name" value="Invertase/pectin methylesterase inhibitor family protein"/>
    <property type="match status" value="1"/>
</dbReference>